<evidence type="ECO:0000313" key="1">
    <source>
        <dbReference type="EMBL" id="KAK9725497.1"/>
    </source>
</evidence>
<proteinExistence type="predicted"/>
<gene>
    <name evidence="1" type="ORF">RND81_05G148200</name>
</gene>
<dbReference type="Gene3D" id="3.40.50.1820">
    <property type="entry name" value="alpha/beta hydrolase"/>
    <property type="match status" value="1"/>
</dbReference>
<dbReference type="PANTHER" id="PTHR33428">
    <property type="entry name" value="CHLOROPHYLLASE-2, CHLOROPLASTIC"/>
    <property type="match status" value="1"/>
</dbReference>
<organism evidence="1 2">
    <name type="scientific">Saponaria officinalis</name>
    <name type="common">Common soapwort</name>
    <name type="synonym">Lychnis saponaria</name>
    <dbReference type="NCBI Taxonomy" id="3572"/>
    <lineage>
        <taxon>Eukaryota</taxon>
        <taxon>Viridiplantae</taxon>
        <taxon>Streptophyta</taxon>
        <taxon>Embryophyta</taxon>
        <taxon>Tracheophyta</taxon>
        <taxon>Spermatophyta</taxon>
        <taxon>Magnoliopsida</taxon>
        <taxon>eudicotyledons</taxon>
        <taxon>Gunneridae</taxon>
        <taxon>Pentapetalae</taxon>
        <taxon>Caryophyllales</taxon>
        <taxon>Caryophyllaceae</taxon>
        <taxon>Caryophylleae</taxon>
        <taxon>Saponaria</taxon>
    </lineage>
</organism>
<keyword evidence="2" id="KW-1185">Reference proteome</keyword>
<dbReference type="AlphaFoldDB" id="A0AAW1KVW6"/>
<evidence type="ECO:0008006" key="3">
    <source>
        <dbReference type="Google" id="ProtNLM"/>
    </source>
</evidence>
<protein>
    <recommendedName>
        <fullName evidence="3">Chlorophyllase</fullName>
    </recommendedName>
</protein>
<evidence type="ECO:0000313" key="2">
    <source>
        <dbReference type="Proteomes" id="UP001443914"/>
    </source>
</evidence>
<accession>A0AAW1KVW6</accession>
<dbReference type="PANTHER" id="PTHR33428:SF2">
    <property type="entry name" value="CHLOROPHYLLASE-2"/>
    <property type="match status" value="1"/>
</dbReference>
<reference evidence="1" key="1">
    <citation type="submission" date="2024-03" db="EMBL/GenBank/DDBJ databases">
        <title>WGS assembly of Saponaria officinalis var. Norfolk2.</title>
        <authorList>
            <person name="Jenkins J."/>
            <person name="Shu S."/>
            <person name="Grimwood J."/>
            <person name="Barry K."/>
            <person name="Goodstein D."/>
            <person name="Schmutz J."/>
            <person name="Leebens-Mack J."/>
            <person name="Osbourn A."/>
        </authorList>
    </citation>
    <scope>NUCLEOTIDE SEQUENCE [LARGE SCALE GENOMIC DNA]</scope>
    <source>
        <strain evidence="1">JIC</strain>
    </source>
</reference>
<name>A0AAW1KVW6_SAPOF</name>
<dbReference type="InterPro" id="IPR029058">
    <property type="entry name" value="AB_hydrolase_fold"/>
</dbReference>
<dbReference type="EMBL" id="JBDFQZ010000005">
    <property type="protein sequence ID" value="KAK9725497.1"/>
    <property type="molecule type" value="Genomic_DNA"/>
</dbReference>
<dbReference type="Proteomes" id="UP001443914">
    <property type="component" value="Unassembled WGS sequence"/>
</dbReference>
<comment type="caution">
    <text evidence="1">The sequence shown here is derived from an EMBL/GenBank/DDBJ whole genome shotgun (WGS) entry which is preliminary data.</text>
</comment>
<dbReference type="GO" id="GO:0015996">
    <property type="term" value="P:chlorophyll catabolic process"/>
    <property type="evidence" value="ECO:0007669"/>
    <property type="project" value="TreeGrafter"/>
</dbReference>
<dbReference type="GO" id="GO:0047746">
    <property type="term" value="F:chlorophyllase activity"/>
    <property type="evidence" value="ECO:0007669"/>
    <property type="project" value="TreeGrafter"/>
</dbReference>
<sequence length="318" mass="34421">MSSSSISSTLKPTKPVSVFDDGDYHTVLLTLEPGKLDADNIRPPTPLLIGTPSEGGEYPVLLLLHGYLLYNNFYTQLIQHIASHGFIVIAPQLYTIAGPDTTNEILTTAKIIKWLQIGLKKVLPSSVHPQTHKLAISGHSRGGKVAFALALEKTTTSPLKISALIGIDPVDGMDKGKQTPPAVLTYVPRSFDLADIPTLVIGSGLGEMKRNPFFPACAPKGVNHENFYDECQDRAWYFVVKDHGHLDMLDDVTTGIRGRSTYCLAKNGESRAPMRRFVGGVIVAFLKACLHGCDSQLLGIKDGGEGVPVSFSKVDVRS</sequence>
<dbReference type="Pfam" id="PF07224">
    <property type="entry name" value="Chlorophyllase"/>
    <property type="match status" value="1"/>
</dbReference>
<dbReference type="InterPro" id="IPR017395">
    <property type="entry name" value="Chlorophyllase-like"/>
</dbReference>
<dbReference type="SUPFAM" id="SSF53474">
    <property type="entry name" value="alpha/beta-Hydrolases"/>
    <property type="match status" value="1"/>
</dbReference>